<name>A0A366ITA7_9GAMM</name>
<accession>A0A366ITA7</accession>
<dbReference type="InterPro" id="IPR016181">
    <property type="entry name" value="Acyl_CoA_acyltransferase"/>
</dbReference>
<dbReference type="PANTHER" id="PTHR13947:SF37">
    <property type="entry name" value="LD18367P"/>
    <property type="match status" value="1"/>
</dbReference>
<dbReference type="GO" id="GO:0005840">
    <property type="term" value="C:ribosome"/>
    <property type="evidence" value="ECO:0007669"/>
    <property type="project" value="UniProtKB-KW"/>
</dbReference>
<feature type="domain" description="N-acetyltransferase" evidence="2">
    <location>
        <begin position="2"/>
        <end position="164"/>
    </location>
</feature>
<gene>
    <name evidence="3" type="ORF">DFP80_12340</name>
</gene>
<dbReference type="InterPro" id="IPR000182">
    <property type="entry name" value="GNAT_dom"/>
</dbReference>
<evidence type="ECO:0000259" key="2">
    <source>
        <dbReference type="PROSITE" id="PS51186"/>
    </source>
</evidence>
<protein>
    <submittedName>
        <fullName evidence="3">Ribosomal protein S18 acetylase RimI-like enzyme</fullName>
    </submittedName>
</protein>
<dbReference type="GO" id="GO:0008080">
    <property type="term" value="F:N-acetyltransferase activity"/>
    <property type="evidence" value="ECO:0007669"/>
    <property type="project" value="InterPro"/>
</dbReference>
<dbReference type="CDD" id="cd04301">
    <property type="entry name" value="NAT_SF"/>
    <property type="match status" value="1"/>
</dbReference>
<dbReference type="PROSITE" id="PS51186">
    <property type="entry name" value="GNAT"/>
    <property type="match status" value="1"/>
</dbReference>
<dbReference type="PANTHER" id="PTHR13947">
    <property type="entry name" value="GNAT FAMILY N-ACETYLTRANSFERASE"/>
    <property type="match status" value="1"/>
</dbReference>
<organism evidence="3 4">
    <name type="scientific">Marinomonas rhizomae</name>
    <dbReference type="NCBI Taxonomy" id="491948"/>
    <lineage>
        <taxon>Bacteria</taxon>
        <taxon>Pseudomonadati</taxon>
        <taxon>Pseudomonadota</taxon>
        <taxon>Gammaproteobacteria</taxon>
        <taxon>Oceanospirillales</taxon>
        <taxon>Oceanospirillaceae</taxon>
        <taxon>Marinomonas</taxon>
    </lineage>
</organism>
<dbReference type="OrthoDB" id="5355033at2"/>
<dbReference type="RefSeq" id="WP_113918588.1">
    <property type="nucleotide sequence ID" value="NZ_QNSE01000023.1"/>
</dbReference>
<evidence type="ECO:0000313" key="3">
    <source>
        <dbReference type="EMBL" id="RBP78003.1"/>
    </source>
</evidence>
<keyword evidence="3" id="KW-0689">Ribosomal protein</keyword>
<dbReference type="InterPro" id="IPR050769">
    <property type="entry name" value="NAT_camello-type"/>
</dbReference>
<keyword evidence="4" id="KW-1185">Reference proteome</keyword>
<dbReference type="Gene3D" id="3.40.630.30">
    <property type="match status" value="1"/>
</dbReference>
<dbReference type="EMBL" id="QNSE01000023">
    <property type="protein sequence ID" value="RBP78003.1"/>
    <property type="molecule type" value="Genomic_DNA"/>
</dbReference>
<sequence>MINIMFAEHSHLDNLAEIMRTTFHLACPENSNHDLQDLYISKHLNAKCFEQILNSEKDKVWVALSGKKAIGLAVLEHGSKDIAILSKLYVMPDYQGQGIAYNLYSSVFNYVQETGYSHLQLFVFSGNNRAKAFYKKQGFKLIGTDEFTMESEVHHDEIYEISVV</sequence>
<proteinExistence type="predicted"/>
<keyword evidence="3" id="KW-0687">Ribonucleoprotein</keyword>
<keyword evidence="1" id="KW-0808">Transferase</keyword>
<comment type="caution">
    <text evidence="3">The sequence shown here is derived from an EMBL/GenBank/DDBJ whole genome shotgun (WGS) entry which is preliminary data.</text>
</comment>
<evidence type="ECO:0000256" key="1">
    <source>
        <dbReference type="ARBA" id="ARBA00022679"/>
    </source>
</evidence>
<reference evidence="3 4" key="1">
    <citation type="submission" date="2018-06" db="EMBL/GenBank/DDBJ databases">
        <title>Genomic Encyclopedia of Type Strains, Phase III (KMG-III): the genomes of soil and plant-associated and newly described type strains.</title>
        <authorList>
            <person name="Whitman W."/>
        </authorList>
    </citation>
    <scope>NUCLEOTIDE SEQUENCE [LARGE SCALE GENOMIC DNA]</scope>
    <source>
        <strain evidence="3 4">CECT 7377</strain>
    </source>
</reference>
<dbReference type="Proteomes" id="UP000252792">
    <property type="component" value="Unassembled WGS sequence"/>
</dbReference>
<dbReference type="AlphaFoldDB" id="A0A366ITA7"/>
<dbReference type="SUPFAM" id="SSF55729">
    <property type="entry name" value="Acyl-CoA N-acyltransferases (Nat)"/>
    <property type="match status" value="1"/>
</dbReference>
<evidence type="ECO:0000313" key="4">
    <source>
        <dbReference type="Proteomes" id="UP000252792"/>
    </source>
</evidence>
<dbReference type="Pfam" id="PF00583">
    <property type="entry name" value="Acetyltransf_1"/>
    <property type="match status" value="1"/>
</dbReference>